<keyword evidence="2 3" id="KW-0143">Chaperone</keyword>
<evidence type="ECO:0000313" key="9">
    <source>
        <dbReference type="Proteomes" id="UP000178082"/>
    </source>
</evidence>
<comment type="function">
    <text evidence="3 4">Participates actively in the response to hyperosmotic and heat shock by preventing the aggregation of stress-denatured proteins, in association with DnaK and GrpE. It is the nucleotide exchange factor for DnaK and may function as a thermosensor. Unfolded proteins bind initially to DnaJ; upon interaction with the DnaJ-bound protein, DnaK hydrolyzes its bound ATP, resulting in the formation of a stable complex. GrpE releases ADP from DnaK; ATP binding to DnaK triggers the release of the substrate protein, thus completing the reaction cycle. Several rounds of ATP-dependent interactions between DnaJ, DnaK and GrpE are required for fully efficient folding.</text>
</comment>
<dbReference type="InterPro" id="IPR009012">
    <property type="entry name" value="GrpE_head"/>
</dbReference>
<organism evidence="8 9">
    <name type="scientific">Candidatus Schekmanbacteria bacterium RIFCSPLOWO2_12_FULL_38_15</name>
    <dbReference type="NCBI Taxonomy" id="1817883"/>
    <lineage>
        <taxon>Bacteria</taxon>
        <taxon>Candidatus Schekmaniibacteriota</taxon>
    </lineage>
</organism>
<dbReference type="HAMAP" id="MF_01151">
    <property type="entry name" value="GrpE"/>
    <property type="match status" value="1"/>
</dbReference>
<name>A0A1F7SE59_9BACT</name>
<feature type="coiled-coil region" evidence="6">
    <location>
        <begin position="47"/>
        <end position="81"/>
    </location>
</feature>
<feature type="compositionally biased region" description="Basic and acidic residues" evidence="7">
    <location>
        <begin position="19"/>
        <end position="40"/>
    </location>
</feature>
<protein>
    <recommendedName>
        <fullName evidence="3 4">Protein GrpE</fullName>
    </recommendedName>
    <alternativeName>
        <fullName evidence="3">HSP-70 cofactor</fullName>
    </alternativeName>
</protein>
<feature type="compositionally biased region" description="Basic and acidic residues" evidence="7">
    <location>
        <begin position="1"/>
        <end position="11"/>
    </location>
</feature>
<comment type="caution">
    <text evidence="8">The sequence shown here is derived from an EMBL/GenBank/DDBJ whole genome shotgun (WGS) entry which is preliminary data.</text>
</comment>
<evidence type="ECO:0000256" key="4">
    <source>
        <dbReference type="RuleBase" id="RU000639"/>
    </source>
</evidence>
<reference evidence="8 9" key="1">
    <citation type="journal article" date="2016" name="Nat. Commun.">
        <title>Thousands of microbial genomes shed light on interconnected biogeochemical processes in an aquifer system.</title>
        <authorList>
            <person name="Anantharaman K."/>
            <person name="Brown C.T."/>
            <person name="Hug L.A."/>
            <person name="Sharon I."/>
            <person name="Castelle C.J."/>
            <person name="Probst A.J."/>
            <person name="Thomas B.C."/>
            <person name="Singh A."/>
            <person name="Wilkins M.J."/>
            <person name="Karaoz U."/>
            <person name="Brodie E.L."/>
            <person name="Williams K.H."/>
            <person name="Hubbard S.S."/>
            <person name="Banfield J.F."/>
        </authorList>
    </citation>
    <scope>NUCLEOTIDE SEQUENCE [LARGE SCALE GENOMIC DNA]</scope>
</reference>
<dbReference type="AlphaFoldDB" id="A0A1F7SE59"/>
<feature type="region of interest" description="Disordered" evidence="7">
    <location>
        <begin position="1"/>
        <end position="42"/>
    </location>
</feature>
<dbReference type="GO" id="GO:0005737">
    <property type="term" value="C:cytoplasm"/>
    <property type="evidence" value="ECO:0007669"/>
    <property type="project" value="UniProtKB-SubCell"/>
</dbReference>
<dbReference type="STRING" id="1817883.A3G31_06520"/>
<comment type="subcellular location">
    <subcellularLocation>
        <location evidence="3">Cytoplasm</location>
    </subcellularLocation>
</comment>
<evidence type="ECO:0000256" key="5">
    <source>
        <dbReference type="RuleBase" id="RU004478"/>
    </source>
</evidence>
<comment type="similarity">
    <text evidence="1 3 5">Belongs to the GrpE family.</text>
</comment>
<dbReference type="GO" id="GO:0051082">
    <property type="term" value="F:unfolded protein binding"/>
    <property type="evidence" value="ECO:0007669"/>
    <property type="project" value="TreeGrafter"/>
</dbReference>
<keyword evidence="6" id="KW-0175">Coiled coil</keyword>
<keyword evidence="3" id="KW-0963">Cytoplasm</keyword>
<dbReference type="PANTHER" id="PTHR21237">
    <property type="entry name" value="GRPE PROTEIN"/>
    <property type="match status" value="1"/>
</dbReference>
<dbReference type="InterPro" id="IPR000740">
    <property type="entry name" value="GrpE"/>
</dbReference>
<evidence type="ECO:0000256" key="7">
    <source>
        <dbReference type="SAM" id="MobiDB-lite"/>
    </source>
</evidence>
<dbReference type="SUPFAM" id="SSF51064">
    <property type="entry name" value="Head domain of nucleotide exchange factor GrpE"/>
    <property type="match status" value="1"/>
</dbReference>
<evidence type="ECO:0000256" key="2">
    <source>
        <dbReference type="ARBA" id="ARBA00023186"/>
    </source>
</evidence>
<gene>
    <name evidence="3" type="primary">grpE</name>
    <name evidence="8" type="ORF">A3G31_06520</name>
</gene>
<sequence length="209" mass="24446">MEEKEKIENKKSKVQGIKVIDKRHSAKESFKGKEKEETPAKKYPSYVEELRSELDKKDKNFKEYIEAYKKMKEENKDFRTRFEKDMERRLETAKIDFICSMLEIFDNLDRALDAAEISKNMEALIKGVRMIQAQFFSKLKNDGIEELNPVGKPFDPQTQEAVEIVEVEEKEKDNIIISQGEKGYLIGGRLLRPAKVRVGKIKDEKHKIT</sequence>
<dbReference type="PANTHER" id="PTHR21237:SF23">
    <property type="entry name" value="GRPE PROTEIN HOMOLOG, MITOCHONDRIAL"/>
    <property type="match status" value="1"/>
</dbReference>
<dbReference type="SUPFAM" id="SSF58014">
    <property type="entry name" value="Coiled-coil domain of nucleotide exchange factor GrpE"/>
    <property type="match status" value="1"/>
</dbReference>
<dbReference type="Gene3D" id="2.30.22.10">
    <property type="entry name" value="Head domain of nucleotide exchange factor GrpE"/>
    <property type="match status" value="1"/>
</dbReference>
<evidence type="ECO:0000256" key="3">
    <source>
        <dbReference type="HAMAP-Rule" id="MF_01151"/>
    </source>
</evidence>
<keyword evidence="3 4" id="KW-0346">Stress response</keyword>
<dbReference type="PROSITE" id="PS01071">
    <property type="entry name" value="GRPE"/>
    <property type="match status" value="1"/>
</dbReference>
<dbReference type="Pfam" id="PF01025">
    <property type="entry name" value="GrpE"/>
    <property type="match status" value="1"/>
</dbReference>
<accession>A0A1F7SE59</accession>
<dbReference type="PRINTS" id="PR00773">
    <property type="entry name" value="GRPEPROTEIN"/>
</dbReference>
<dbReference type="GO" id="GO:0042803">
    <property type="term" value="F:protein homodimerization activity"/>
    <property type="evidence" value="ECO:0007669"/>
    <property type="project" value="InterPro"/>
</dbReference>
<dbReference type="Gene3D" id="3.90.20.20">
    <property type="match status" value="1"/>
</dbReference>
<dbReference type="Proteomes" id="UP000178082">
    <property type="component" value="Unassembled WGS sequence"/>
</dbReference>
<evidence type="ECO:0000256" key="1">
    <source>
        <dbReference type="ARBA" id="ARBA00009054"/>
    </source>
</evidence>
<dbReference type="EMBL" id="MGDI01000033">
    <property type="protein sequence ID" value="OGL52069.1"/>
    <property type="molecule type" value="Genomic_DNA"/>
</dbReference>
<proteinExistence type="inferred from homology"/>
<dbReference type="InterPro" id="IPR013805">
    <property type="entry name" value="GrpE_CC"/>
</dbReference>
<dbReference type="GO" id="GO:0000774">
    <property type="term" value="F:adenyl-nucleotide exchange factor activity"/>
    <property type="evidence" value="ECO:0007669"/>
    <property type="project" value="InterPro"/>
</dbReference>
<evidence type="ECO:0000256" key="6">
    <source>
        <dbReference type="SAM" id="Coils"/>
    </source>
</evidence>
<evidence type="ECO:0000313" key="8">
    <source>
        <dbReference type="EMBL" id="OGL52069.1"/>
    </source>
</evidence>
<dbReference type="GO" id="GO:0006457">
    <property type="term" value="P:protein folding"/>
    <property type="evidence" value="ECO:0007669"/>
    <property type="project" value="InterPro"/>
</dbReference>
<comment type="subunit">
    <text evidence="3">Homodimer.</text>
</comment>
<dbReference type="GO" id="GO:0051087">
    <property type="term" value="F:protein-folding chaperone binding"/>
    <property type="evidence" value="ECO:0007669"/>
    <property type="project" value="InterPro"/>
</dbReference>